<dbReference type="EMBL" id="JACHMH010000001">
    <property type="protein sequence ID" value="MBB4675873.1"/>
    <property type="molecule type" value="Genomic_DNA"/>
</dbReference>
<reference evidence="2 3" key="1">
    <citation type="submission" date="2020-08" db="EMBL/GenBank/DDBJ databases">
        <title>Sequencing the genomes of 1000 actinobacteria strains.</title>
        <authorList>
            <person name="Klenk H.-P."/>
        </authorList>
    </citation>
    <scope>NUCLEOTIDE SEQUENCE [LARGE SCALE GENOMIC DNA]</scope>
    <source>
        <strain evidence="2 3">DSM 44230</strain>
    </source>
</reference>
<accession>A0A7W7C9P1</accession>
<keyword evidence="1" id="KW-0472">Membrane</keyword>
<feature type="transmembrane region" description="Helical" evidence="1">
    <location>
        <begin position="75"/>
        <end position="93"/>
    </location>
</feature>
<evidence type="ECO:0000313" key="3">
    <source>
        <dbReference type="Proteomes" id="UP000533598"/>
    </source>
</evidence>
<proteinExistence type="predicted"/>
<gene>
    <name evidence="2" type="ORF">HNR67_001991</name>
</gene>
<feature type="transmembrane region" description="Helical" evidence="1">
    <location>
        <begin position="99"/>
        <end position="117"/>
    </location>
</feature>
<evidence type="ECO:0000313" key="2">
    <source>
        <dbReference type="EMBL" id="MBB4675873.1"/>
    </source>
</evidence>
<protein>
    <submittedName>
        <fullName evidence="2">Peptidoglycan/LPS O-acetylase OafA/YrhL</fullName>
    </submittedName>
</protein>
<comment type="caution">
    <text evidence="2">The sequence shown here is derived from an EMBL/GenBank/DDBJ whole genome shotgun (WGS) entry which is preliminary data.</text>
</comment>
<dbReference type="Proteomes" id="UP000533598">
    <property type="component" value="Unassembled WGS sequence"/>
</dbReference>
<feature type="transmembrane region" description="Helical" evidence="1">
    <location>
        <begin position="46"/>
        <end position="68"/>
    </location>
</feature>
<name>A0A7W7C9P1_9PSEU</name>
<evidence type="ECO:0000256" key="1">
    <source>
        <dbReference type="SAM" id="Phobius"/>
    </source>
</evidence>
<sequence length="139" mass="14327">MSQALGAPRAVRVAGLLVGLQGLAGVVLVLALLVRALDGAPKPGNVFGEAAYFAVLTAGVLAAAIGLLRGKRWARSPAVVVEILLLGVAWYTLGPSGRWLIGSLAAIYCAAVLVLLFSTHARAWVLGIGPYDDSERQPG</sequence>
<dbReference type="RefSeq" id="WP_185001775.1">
    <property type="nucleotide sequence ID" value="NZ_BAAAUI010000022.1"/>
</dbReference>
<keyword evidence="1" id="KW-1133">Transmembrane helix</keyword>
<keyword evidence="1" id="KW-0812">Transmembrane</keyword>
<dbReference type="AlphaFoldDB" id="A0A7W7C9P1"/>
<organism evidence="2 3">
    <name type="scientific">Crossiella cryophila</name>
    <dbReference type="NCBI Taxonomy" id="43355"/>
    <lineage>
        <taxon>Bacteria</taxon>
        <taxon>Bacillati</taxon>
        <taxon>Actinomycetota</taxon>
        <taxon>Actinomycetes</taxon>
        <taxon>Pseudonocardiales</taxon>
        <taxon>Pseudonocardiaceae</taxon>
        <taxon>Crossiella</taxon>
    </lineage>
</organism>
<keyword evidence="3" id="KW-1185">Reference proteome</keyword>
<feature type="transmembrane region" description="Helical" evidence="1">
    <location>
        <begin position="12"/>
        <end position="34"/>
    </location>
</feature>